<organism evidence="1 2">
    <name type="scientific">Apostasia shenzhenica</name>
    <dbReference type="NCBI Taxonomy" id="1088818"/>
    <lineage>
        <taxon>Eukaryota</taxon>
        <taxon>Viridiplantae</taxon>
        <taxon>Streptophyta</taxon>
        <taxon>Embryophyta</taxon>
        <taxon>Tracheophyta</taxon>
        <taxon>Spermatophyta</taxon>
        <taxon>Magnoliopsida</taxon>
        <taxon>Liliopsida</taxon>
        <taxon>Asparagales</taxon>
        <taxon>Orchidaceae</taxon>
        <taxon>Apostasioideae</taxon>
        <taxon>Apostasia</taxon>
    </lineage>
</organism>
<dbReference type="EMBL" id="KZ451961">
    <property type="protein sequence ID" value="PKA57713.1"/>
    <property type="molecule type" value="Genomic_DNA"/>
</dbReference>
<sequence length="126" mass="13755">MERIWVDLDPIRFLIRSGYIGIGSGSGLTRSRSDPLTGLMQTTSPTAPPWFSVDGMMAWVPSAVSLSLEESSAVRGCRDPLMLVLSWGRVSVRKSAGSHNTLKCKVTEDFMEICKFAIAIGTYLAL</sequence>
<evidence type="ECO:0000313" key="2">
    <source>
        <dbReference type="Proteomes" id="UP000236161"/>
    </source>
</evidence>
<dbReference type="AlphaFoldDB" id="A0A2I0AQ80"/>
<protein>
    <submittedName>
        <fullName evidence="1">Uncharacterized protein</fullName>
    </submittedName>
</protein>
<reference evidence="1 2" key="1">
    <citation type="journal article" date="2017" name="Nature">
        <title>The Apostasia genome and the evolution of orchids.</title>
        <authorList>
            <person name="Zhang G.Q."/>
            <person name="Liu K.W."/>
            <person name="Li Z."/>
            <person name="Lohaus R."/>
            <person name="Hsiao Y.Y."/>
            <person name="Niu S.C."/>
            <person name="Wang J.Y."/>
            <person name="Lin Y.C."/>
            <person name="Xu Q."/>
            <person name="Chen L.J."/>
            <person name="Yoshida K."/>
            <person name="Fujiwara S."/>
            <person name="Wang Z.W."/>
            <person name="Zhang Y.Q."/>
            <person name="Mitsuda N."/>
            <person name="Wang M."/>
            <person name="Liu G.H."/>
            <person name="Pecoraro L."/>
            <person name="Huang H.X."/>
            <person name="Xiao X.J."/>
            <person name="Lin M."/>
            <person name="Wu X.Y."/>
            <person name="Wu W.L."/>
            <person name="Chen Y.Y."/>
            <person name="Chang S.B."/>
            <person name="Sakamoto S."/>
            <person name="Ohme-Takagi M."/>
            <person name="Yagi M."/>
            <person name="Zeng S.J."/>
            <person name="Shen C.Y."/>
            <person name="Yeh C.M."/>
            <person name="Luo Y.B."/>
            <person name="Tsai W.C."/>
            <person name="Van de Peer Y."/>
            <person name="Liu Z.J."/>
        </authorList>
    </citation>
    <scope>NUCLEOTIDE SEQUENCE [LARGE SCALE GENOMIC DNA]</scope>
    <source>
        <strain evidence="2">cv. Shenzhen</strain>
        <tissue evidence="1">Stem</tissue>
    </source>
</reference>
<gene>
    <name evidence="1" type="ORF">AXF42_Ash016759</name>
</gene>
<proteinExistence type="predicted"/>
<dbReference type="Proteomes" id="UP000236161">
    <property type="component" value="Unassembled WGS sequence"/>
</dbReference>
<evidence type="ECO:0000313" key="1">
    <source>
        <dbReference type="EMBL" id="PKA57713.1"/>
    </source>
</evidence>
<keyword evidence="2" id="KW-1185">Reference proteome</keyword>
<name>A0A2I0AQ80_9ASPA</name>
<accession>A0A2I0AQ80</accession>